<dbReference type="AlphaFoldDB" id="A0A8S3GYY0"/>
<evidence type="ECO:0000313" key="2">
    <source>
        <dbReference type="EMBL" id="CAF5170735.1"/>
    </source>
</evidence>
<dbReference type="Proteomes" id="UP000681720">
    <property type="component" value="Unassembled WGS sequence"/>
</dbReference>
<dbReference type="EMBL" id="CAJOBJ010014306">
    <property type="protein sequence ID" value="CAF4175600.1"/>
    <property type="molecule type" value="Genomic_DNA"/>
</dbReference>
<protein>
    <submittedName>
        <fullName evidence="2">Uncharacterized protein</fullName>
    </submittedName>
</protein>
<sequence>MTANHNNDDDIKKYCRKLMALPLIPEAIIEDTYDELIATMPPTLKDTLKDLLQYF</sequence>
<comment type="caution">
    <text evidence="2">The sequence shown here is derived from an EMBL/GenBank/DDBJ whole genome shotgun (WGS) entry which is preliminary data.</text>
</comment>
<reference evidence="2" key="1">
    <citation type="submission" date="2021-02" db="EMBL/GenBank/DDBJ databases">
        <authorList>
            <person name="Nowell W R."/>
        </authorList>
    </citation>
    <scope>NUCLEOTIDE SEQUENCE</scope>
</reference>
<dbReference type="Proteomes" id="UP000681967">
    <property type="component" value="Unassembled WGS sequence"/>
</dbReference>
<organism evidence="2 3">
    <name type="scientific">Rotaria magnacalcarata</name>
    <dbReference type="NCBI Taxonomy" id="392030"/>
    <lineage>
        <taxon>Eukaryota</taxon>
        <taxon>Metazoa</taxon>
        <taxon>Spiralia</taxon>
        <taxon>Gnathifera</taxon>
        <taxon>Rotifera</taxon>
        <taxon>Eurotatoria</taxon>
        <taxon>Bdelloidea</taxon>
        <taxon>Philodinida</taxon>
        <taxon>Philodinidae</taxon>
        <taxon>Rotaria</taxon>
    </lineage>
</organism>
<proteinExistence type="predicted"/>
<evidence type="ECO:0000313" key="3">
    <source>
        <dbReference type="Proteomes" id="UP000681967"/>
    </source>
</evidence>
<feature type="non-terminal residue" evidence="2">
    <location>
        <position position="55"/>
    </location>
</feature>
<dbReference type="EMBL" id="CAJOBH010280817">
    <property type="protein sequence ID" value="CAF5170735.1"/>
    <property type="molecule type" value="Genomic_DNA"/>
</dbReference>
<evidence type="ECO:0000313" key="1">
    <source>
        <dbReference type="EMBL" id="CAF4175600.1"/>
    </source>
</evidence>
<name>A0A8S3GYY0_9BILA</name>
<accession>A0A8S3GYY0</accession>
<gene>
    <name evidence="2" type="ORF">BYL167_LOCUS77239</name>
    <name evidence="1" type="ORF">GIL414_LOCUS20559</name>
</gene>